<keyword evidence="2" id="KW-0223">Dioxygenase</keyword>
<dbReference type="InterPro" id="IPR029068">
    <property type="entry name" value="Glyas_Bleomycin-R_OHBP_Dase"/>
</dbReference>
<gene>
    <name evidence="2" type="ORF">GEOBRER4_n2382</name>
</gene>
<dbReference type="Gene3D" id="3.10.180.10">
    <property type="entry name" value="2,3-Dihydroxybiphenyl 1,2-Dioxygenase, domain 1"/>
    <property type="match status" value="1"/>
</dbReference>
<dbReference type="KEGG" id="gbn:GEOBRER4_22960"/>
<dbReference type="InterPro" id="IPR004360">
    <property type="entry name" value="Glyas_Fos-R_dOase_dom"/>
</dbReference>
<dbReference type="GO" id="GO:0051213">
    <property type="term" value="F:dioxygenase activity"/>
    <property type="evidence" value="ECO:0007669"/>
    <property type="project" value="UniProtKB-KW"/>
</dbReference>
<protein>
    <submittedName>
        <fullName evidence="2">Glyoxalase/bleomycin resistance protein/dioxygenase</fullName>
    </submittedName>
</protein>
<name>A0A6S6M6R0_9BACT</name>
<dbReference type="InterPro" id="IPR052164">
    <property type="entry name" value="Anthracycline_SecMetBiosynth"/>
</dbReference>
<dbReference type="RefSeq" id="WP_085812454.1">
    <property type="nucleotide sequence ID" value="NZ_AP023213.1"/>
</dbReference>
<dbReference type="SUPFAM" id="SSF54593">
    <property type="entry name" value="Glyoxalase/Bleomycin resistance protein/Dihydroxybiphenyl dioxygenase"/>
    <property type="match status" value="1"/>
</dbReference>
<dbReference type="Pfam" id="PF00903">
    <property type="entry name" value="Glyoxalase"/>
    <property type="match status" value="1"/>
</dbReference>
<accession>A0A6S6M6R0</accession>
<feature type="domain" description="VOC" evidence="1">
    <location>
        <begin position="10"/>
        <end position="123"/>
    </location>
</feature>
<evidence type="ECO:0000313" key="3">
    <source>
        <dbReference type="Proteomes" id="UP000515472"/>
    </source>
</evidence>
<dbReference type="CDD" id="cd07247">
    <property type="entry name" value="SgaA_N_like"/>
    <property type="match status" value="1"/>
</dbReference>
<evidence type="ECO:0000259" key="1">
    <source>
        <dbReference type="PROSITE" id="PS51819"/>
    </source>
</evidence>
<keyword evidence="3" id="KW-1185">Reference proteome</keyword>
<dbReference type="AlphaFoldDB" id="A0A6S6M6R0"/>
<dbReference type="PANTHER" id="PTHR33993:SF14">
    <property type="entry name" value="GB|AAF24581.1"/>
    <property type="match status" value="1"/>
</dbReference>
<reference evidence="2 3" key="1">
    <citation type="submission" date="2020-06" db="EMBL/GenBank/DDBJ databases">
        <title>Interaction of electrochemicaly active bacteria, Geobacter bremensis R4 on different carbon anode.</title>
        <authorList>
            <person name="Meng L."/>
            <person name="Yoshida N."/>
        </authorList>
    </citation>
    <scope>NUCLEOTIDE SEQUENCE [LARGE SCALE GENOMIC DNA]</scope>
    <source>
        <strain evidence="2 3">R4</strain>
    </source>
</reference>
<organism evidence="2 3">
    <name type="scientific">Citrifermentans bremense</name>
    <dbReference type="NCBI Taxonomy" id="60035"/>
    <lineage>
        <taxon>Bacteria</taxon>
        <taxon>Pseudomonadati</taxon>
        <taxon>Thermodesulfobacteriota</taxon>
        <taxon>Desulfuromonadia</taxon>
        <taxon>Geobacterales</taxon>
        <taxon>Geobacteraceae</taxon>
        <taxon>Citrifermentans</taxon>
    </lineage>
</organism>
<dbReference type="PROSITE" id="PS51819">
    <property type="entry name" value="VOC"/>
    <property type="match status" value="1"/>
</dbReference>
<sequence>MADQFKEQGAFSWLELSTPDVAASRAFYGRLFGWKTEPWSGSEDYALIKVGDREVGGMTPRRPGQRKPVGWGAYVTVTDVDATALLAAELGGKVLVPATDIPRVGRFCVIQDPQGAVITAITYCRP</sequence>
<dbReference type="EMBL" id="AP023213">
    <property type="protein sequence ID" value="BCG47546.1"/>
    <property type="molecule type" value="Genomic_DNA"/>
</dbReference>
<dbReference type="Proteomes" id="UP000515472">
    <property type="component" value="Chromosome"/>
</dbReference>
<dbReference type="PANTHER" id="PTHR33993">
    <property type="entry name" value="GLYOXALASE-RELATED"/>
    <property type="match status" value="1"/>
</dbReference>
<dbReference type="InterPro" id="IPR037523">
    <property type="entry name" value="VOC_core"/>
</dbReference>
<proteinExistence type="predicted"/>
<keyword evidence="2" id="KW-0560">Oxidoreductase</keyword>
<evidence type="ECO:0000313" key="2">
    <source>
        <dbReference type="EMBL" id="BCG47546.1"/>
    </source>
</evidence>